<dbReference type="Proteomes" id="UP001066327">
    <property type="component" value="Unassembled WGS sequence"/>
</dbReference>
<gene>
    <name evidence="1" type="ORF">O4328_21890</name>
</gene>
<accession>A0ABT4NFZ8</accession>
<dbReference type="EMBL" id="JAPWIS010000011">
    <property type="protein sequence ID" value="MCZ4586303.1"/>
    <property type="molecule type" value="Genomic_DNA"/>
</dbReference>
<proteinExistence type="predicted"/>
<evidence type="ECO:0000313" key="1">
    <source>
        <dbReference type="EMBL" id="MCZ4586303.1"/>
    </source>
</evidence>
<name>A0ABT4NFZ8_RHOOP</name>
<comment type="caution">
    <text evidence="1">The sequence shown here is derived from an EMBL/GenBank/DDBJ whole genome shotgun (WGS) entry which is preliminary data.</text>
</comment>
<reference evidence="1" key="1">
    <citation type="submission" date="2022-12" db="EMBL/GenBank/DDBJ databases">
        <authorList>
            <person name="Krivoruchko A.V."/>
            <person name="Elkin A."/>
        </authorList>
    </citation>
    <scope>NUCLEOTIDE SEQUENCE</scope>
    <source>
        <strain evidence="1">IEGM 249</strain>
    </source>
</reference>
<protein>
    <submittedName>
        <fullName evidence="1">Uncharacterized protein</fullName>
    </submittedName>
</protein>
<dbReference type="Gene3D" id="1.10.357.10">
    <property type="entry name" value="Tetracycline Repressor, domain 2"/>
    <property type="match status" value="1"/>
</dbReference>
<evidence type="ECO:0000313" key="2">
    <source>
        <dbReference type="Proteomes" id="UP001066327"/>
    </source>
</evidence>
<keyword evidence="2" id="KW-1185">Reference proteome</keyword>
<organism evidence="1 2">
    <name type="scientific">Rhodococcus opacus</name>
    <name type="common">Nocardia opaca</name>
    <dbReference type="NCBI Taxonomy" id="37919"/>
    <lineage>
        <taxon>Bacteria</taxon>
        <taxon>Bacillati</taxon>
        <taxon>Actinomycetota</taxon>
        <taxon>Actinomycetes</taxon>
        <taxon>Mycobacteriales</taxon>
        <taxon>Nocardiaceae</taxon>
        <taxon>Rhodococcus</taxon>
    </lineage>
</organism>
<sequence length="65" mass="6673">MATTTPAGTRADAVKNRAHILEIAASVISKEGVTGSMDTVMVSPFACVPGTADSWPTPRSVGIRS</sequence>
<dbReference type="RefSeq" id="WP_269591626.1">
    <property type="nucleotide sequence ID" value="NZ_JAPWIS010000011.1"/>
</dbReference>